<comment type="caution">
    <text evidence="3">The sequence shown here is derived from an EMBL/GenBank/DDBJ whole genome shotgun (WGS) entry which is preliminary data.</text>
</comment>
<dbReference type="Pfam" id="PF07993">
    <property type="entry name" value="NAD_binding_4"/>
    <property type="match status" value="1"/>
</dbReference>
<dbReference type="EMBL" id="SDMP01000012">
    <property type="protein sequence ID" value="RYR27212.1"/>
    <property type="molecule type" value="Genomic_DNA"/>
</dbReference>
<dbReference type="Proteomes" id="UP000289738">
    <property type="component" value="Chromosome B02"/>
</dbReference>
<evidence type="ECO:0000256" key="1">
    <source>
        <dbReference type="RuleBase" id="RU363097"/>
    </source>
</evidence>
<dbReference type="GO" id="GO:0035336">
    <property type="term" value="P:long-chain fatty-acyl-CoA metabolic process"/>
    <property type="evidence" value="ECO:0007669"/>
    <property type="project" value="TreeGrafter"/>
</dbReference>
<evidence type="ECO:0000313" key="4">
    <source>
        <dbReference type="Proteomes" id="UP000289738"/>
    </source>
</evidence>
<proteinExistence type="inferred from homology"/>
<dbReference type="PANTHER" id="PTHR11011">
    <property type="entry name" value="MALE STERILITY PROTEIN 2-RELATED"/>
    <property type="match status" value="1"/>
</dbReference>
<organism evidence="3 4">
    <name type="scientific">Arachis hypogaea</name>
    <name type="common">Peanut</name>
    <dbReference type="NCBI Taxonomy" id="3818"/>
    <lineage>
        <taxon>Eukaryota</taxon>
        <taxon>Viridiplantae</taxon>
        <taxon>Streptophyta</taxon>
        <taxon>Embryophyta</taxon>
        <taxon>Tracheophyta</taxon>
        <taxon>Spermatophyta</taxon>
        <taxon>Magnoliopsida</taxon>
        <taxon>eudicotyledons</taxon>
        <taxon>Gunneridae</taxon>
        <taxon>Pentapetalae</taxon>
        <taxon>rosids</taxon>
        <taxon>fabids</taxon>
        <taxon>Fabales</taxon>
        <taxon>Fabaceae</taxon>
        <taxon>Papilionoideae</taxon>
        <taxon>50 kb inversion clade</taxon>
        <taxon>dalbergioids sensu lato</taxon>
        <taxon>Dalbergieae</taxon>
        <taxon>Pterocarpus clade</taxon>
        <taxon>Arachis</taxon>
    </lineage>
</organism>
<dbReference type="AlphaFoldDB" id="A0A445AL83"/>
<dbReference type="EC" id="1.2.1.84" evidence="1"/>
<evidence type="ECO:0000259" key="2">
    <source>
        <dbReference type="Pfam" id="PF07993"/>
    </source>
</evidence>
<keyword evidence="1" id="KW-0521">NADP</keyword>
<keyword evidence="4" id="KW-1185">Reference proteome</keyword>
<dbReference type="Gene3D" id="3.40.50.720">
    <property type="entry name" value="NAD(P)-binding Rossmann-like Domain"/>
    <property type="match status" value="1"/>
</dbReference>
<keyword evidence="1" id="KW-0444">Lipid biosynthesis</keyword>
<accession>A0A445AL83</accession>
<dbReference type="GO" id="GO:0010345">
    <property type="term" value="P:suberin biosynthetic process"/>
    <property type="evidence" value="ECO:0007669"/>
    <property type="project" value="TreeGrafter"/>
</dbReference>
<dbReference type="GO" id="GO:0102965">
    <property type="term" value="F:alcohol-forming long-chain fatty acyl-CoA reductase activity"/>
    <property type="evidence" value="ECO:0007669"/>
    <property type="project" value="UniProtKB-EC"/>
</dbReference>
<protein>
    <recommendedName>
        <fullName evidence="1">Fatty acyl-CoA reductase</fullName>
        <ecNumber evidence="1">1.2.1.84</ecNumber>
    </recommendedName>
</protein>
<reference evidence="3 4" key="1">
    <citation type="submission" date="2019-01" db="EMBL/GenBank/DDBJ databases">
        <title>Sequencing of cultivated peanut Arachis hypogaea provides insights into genome evolution and oil improvement.</title>
        <authorList>
            <person name="Chen X."/>
        </authorList>
    </citation>
    <scope>NUCLEOTIDE SEQUENCE [LARGE SCALE GENOMIC DNA]</scope>
    <source>
        <strain evidence="4">cv. Fuhuasheng</strain>
        <tissue evidence="3">Leaves</tissue>
    </source>
</reference>
<dbReference type="InterPro" id="IPR026055">
    <property type="entry name" value="FAR"/>
</dbReference>
<sequence length="87" mass="9941">MELGSILHFVKDKTILITGATGFLAKILEEKILRVQPNVKKLFHSDKIKCMKCGGKFDRQERMMDLTVEIEGEMATLLESHFEFIGL</sequence>
<evidence type="ECO:0000313" key="3">
    <source>
        <dbReference type="EMBL" id="RYR27212.1"/>
    </source>
</evidence>
<dbReference type="GO" id="GO:0080019">
    <property type="term" value="F:alcohol-forming very long-chain fatty acyl-CoA reductase activity"/>
    <property type="evidence" value="ECO:0007669"/>
    <property type="project" value="InterPro"/>
</dbReference>
<keyword evidence="1" id="KW-0443">Lipid metabolism</keyword>
<comment type="similarity">
    <text evidence="1">Belongs to the fatty acyl-CoA reductase family.</text>
</comment>
<dbReference type="PANTHER" id="PTHR11011:SF99">
    <property type="entry name" value="FATTY ACYL-COA REDUCTASE 3"/>
    <property type="match status" value="1"/>
</dbReference>
<comment type="function">
    <text evidence="1">Catalyzes the reduction of fatty acyl-CoA to fatty alcohols.</text>
</comment>
<name>A0A445AL83_ARAHY</name>
<keyword evidence="1" id="KW-0560">Oxidoreductase</keyword>
<gene>
    <name evidence="3" type="ORF">Ahy_B02g061555</name>
</gene>
<feature type="domain" description="Thioester reductase (TE)" evidence="2">
    <location>
        <begin position="17"/>
        <end position="43"/>
    </location>
</feature>
<dbReference type="InterPro" id="IPR013120">
    <property type="entry name" value="FAR_NAD-bd"/>
</dbReference>
<comment type="catalytic activity">
    <reaction evidence="1">
        <text>a long-chain fatty acyl-CoA + 2 NADPH + 2 H(+) = a long-chain primary fatty alcohol + 2 NADP(+) + CoA</text>
        <dbReference type="Rhea" id="RHEA:52716"/>
        <dbReference type="ChEBI" id="CHEBI:15378"/>
        <dbReference type="ChEBI" id="CHEBI:57287"/>
        <dbReference type="ChEBI" id="CHEBI:57783"/>
        <dbReference type="ChEBI" id="CHEBI:58349"/>
        <dbReference type="ChEBI" id="CHEBI:77396"/>
        <dbReference type="ChEBI" id="CHEBI:83139"/>
        <dbReference type="EC" id="1.2.1.84"/>
    </reaction>
</comment>